<evidence type="ECO:0000256" key="3">
    <source>
        <dbReference type="ARBA" id="ARBA00022695"/>
    </source>
</evidence>
<evidence type="ECO:0000259" key="7">
    <source>
        <dbReference type="PROSITE" id="PS50173"/>
    </source>
</evidence>
<dbReference type="CDD" id="cd03586">
    <property type="entry name" value="PolY_Pol_IV_kappa"/>
    <property type="match status" value="1"/>
</dbReference>
<dbReference type="InterPro" id="IPR022880">
    <property type="entry name" value="DNApol_IV"/>
</dbReference>
<dbReference type="Gene3D" id="3.40.1170.60">
    <property type="match status" value="1"/>
</dbReference>
<sequence>MNDYSDGLLPQNDTHRKIIHIDMDAFYAAVEIRDHPELKNKAVVIGQDPRNNNGHGVVATCNYVARQFGVHSAMASAKALRLVPQEKLKFLNPDFAKYRQVSLAIHQMMAELTDTIQSIALDEAYLDVSQNKLGATSSVQLAIDLQARIRKEVGLNCSFGATYNKFLAKMGSEYSKPLGRTVILPSEAKSFLARQKIANFHGIGPKTQARLAELGVYTGGDLQKMHVRQLIDQFNRAGYMMAAHANGIDLSRVVPDNERNRKSIGIERTYEPCVYDEQVALTNIRNYALDLSEKLQNREFFANTIVLKIRNNDFETVTKRHKLDHATNASTEIYEAARALFDPLATQFLNVGIRLLGVTATDFSEADFENITLDLFTD</sequence>
<evidence type="ECO:0000256" key="4">
    <source>
        <dbReference type="ARBA" id="ARBA00022705"/>
    </source>
</evidence>
<keyword evidence="6" id="KW-0808">Transferase</keyword>
<evidence type="ECO:0000256" key="1">
    <source>
        <dbReference type="ARBA" id="ARBA00010945"/>
    </source>
</evidence>
<dbReference type="Gene3D" id="3.30.70.270">
    <property type="match status" value="1"/>
</dbReference>
<keyword evidence="6" id="KW-0460">Magnesium</keyword>
<dbReference type="RefSeq" id="WP_317637039.1">
    <property type="nucleotide sequence ID" value="NZ_AP026803.1"/>
</dbReference>
<evidence type="ECO:0000256" key="6">
    <source>
        <dbReference type="HAMAP-Rule" id="MF_01113"/>
    </source>
</evidence>
<dbReference type="Gene3D" id="3.30.1490.100">
    <property type="entry name" value="DNA polymerase, Y-family, little finger domain"/>
    <property type="match status" value="1"/>
</dbReference>
<dbReference type="NCBIfam" id="NF002677">
    <property type="entry name" value="PRK02406.1"/>
    <property type="match status" value="1"/>
</dbReference>
<keyword evidence="6" id="KW-0479">Metal-binding</keyword>
<evidence type="ECO:0000313" key="8">
    <source>
        <dbReference type="EMBL" id="BDR60791.1"/>
    </source>
</evidence>
<keyword evidence="6" id="KW-0238">DNA-binding</keyword>
<proteinExistence type="inferred from homology"/>
<dbReference type="InterPro" id="IPR017961">
    <property type="entry name" value="DNA_pol_Y-fam_little_finger"/>
</dbReference>
<gene>
    <name evidence="6 8" type="primary">dinB</name>
    <name evidence="8" type="ORF">KIM322_10520</name>
</gene>
<comment type="function">
    <text evidence="6">Poorly processive, error-prone DNA polymerase involved in untargeted mutagenesis. Copies undamaged DNA at stalled replication forks, which arise in vivo from mismatched or misaligned primer ends. These misaligned primers can be extended by PolIV. Exhibits no 3'-5' exonuclease (proofreading) activity. May be involved in translesional synthesis, in conjunction with the beta clamp from PolIII.</text>
</comment>
<dbReference type="SUPFAM" id="SSF100879">
    <property type="entry name" value="Lesion bypass DNA polymerase (Y-family), little finger domain"/>
    <property type="match status" value="1"/>
</dbReference>
<keyword evidence="6" id="KW-0227">DNA damage</keyword>
<feature type="site" description="Substrate discrimination" evidence="6">
    <location>
        <position position="27"/>
    </location>
</feature>
<dbReference type="InterPro" id="IPR050116">
    <property type="entry name" value="DNA_polymerase-Y"/>
</dbReference>
<feature type="binding site" evidence="6">
    <location>
        <position position="122"/>
    </location>
    <ligand>
        <name>Mg(2+)</name>
        <dbReference type="ChEBI" id="CHEBI:18420"/>
    </ligand>
</feature>
<comment type="cofactor">
    <cofactor evidence="6">
        <name>Mg(2+)</name>
        <dbReference type="ChEBI" id="CHEBI:18420"/>
    </cofactor>
    <text evidence="6">Binds 2 magnesium ions per subunit.</text>
</comment>
<dbReference type="Proteomes" id="UP001321741">
    <property type="component" value="Chromosome"/>
</dbReference>
<dbReference type="Pfam" id="PF11799">
    <property type="entry name" value="IMS_C"/>
    <property type="match status" value="1"/>
</dbReference>
<keyword evidence="2 6" id="KW-0515">Mutator protein</keyword>
<evidence type="ECO:0000313" key="9">
    <source>
        <dbReference type="Proteomes" id="UP001321741"/>
    </source>
</evidence>
<organism evidence="8 9">
    <name type="scientific">Lactobacillus xylocopicola</name>
    <dbReference type="NCBI Taxonomy" id="2976676"/>
    <lineage>
        <taxon>Bacteria</taxon>
        <taxon>Bacillati</taxon>
        <taxon>Bacillota</taxon>
        <taxon>Bacilli</taxon>
        <taxon>Lactobacillales</taxon>
        <taxon>Lactobacillaceae</taxon>
        <taxon>Lactobacillus</taxon>
    </lineage>
</organism>
<reference evidence="8 9" key="1">
    <citation type="journal article" date="2023" name="Microbiol. Spectr.">
        <title>Symbiosis of Carpenter Bees with Uncharacterized Lactic Acid Bacteria Showing NAD Auxotrophy.</title>
        <authorList>
            <person name="Kawasaki S."/>
            <person name="Ozawa K."/>
            <person name="Mori T."/>
            <person name="Yamamoto A."/>
            <person name="Ito M."/>
            <person name="Ohkuma M."/>
            <person name="Sakamoto M."/>
            <person name="Matsutani M."/>
        </authorList>
    </citation>
    <scope>NUCLEOTIDE SEQUENCE [LARGE SCALE GENOMIC DNA]</scope>
    <source>
        <strain evidence="8 9">Kim32-2</strain>
    </source>
</reference>
<comment type="similarity">
    <text evidence="1 6">Belongs to the DNA polymerase type-Y family.</text>
</comment>
<dbReference type="InterPro" id="IPR001126">
    <property type="entry name" value="UmuC"/>
</dbReference>
<dbReference type="PANTHER" id="PTHR11076:SF33">
    <property type="entry name" value="DNA POLYMERASE KAPPA"/>
    <property type="match status" value="1"/>
</dbReference>
<keyword evidence="6" id="KW-0234">DNA repair</keyword>
<comment type="catalytic activity">
    <reaction evidence="6">
        <text>DNA(n) + a 2'-deoxyribonucleoside 5'-triphosphate = DNA(n+1) + diphosphate</text>
        <dbReference type="Rhea" id="RHEA:22508"/>
        <dbReference type="Rhea" id="RHEA-COMP:17339"/>
        <dbReference type="Rhea" id="RHEA-COMP:17340"/>
        <dbReference type="ChEBI" id="CHEBI:33019"/>
        <dbReference type="ChEBI" id="CHEBI:61560"/>
        <dbReference type="ChEBI" id="CHEBI:173112"/>
        <dbReference type="EC" id="2.7.7.7"/>
    </reaction>
</comment>
<feature type="binding site" evidence="6">
    <location>
        <position position="22"/>
    </location>
    <ligand>
        <name>Mg(2+)</name>
        <dbReference type="ChEBI" id="CHEBI:18420"/>
    </ligand>
</feature>
<dbReference type="HAMAP" id="MF_01113">
    <property type="entry name" value="DNApol_IV"/>
    <property type="match status" value="1"/>
</dbReference>
<accession>A0ABN6SK81</accession>
<dbReference type="InterPro" id="IPR043502">
    <property type="entry name" value="DNA/RNA_pol_sf"/>
</dbReference>
<feature type="domain" description="UmuC" evidence="7">
    <location>
        <begin position="18"/>
        <end position="204"/>
    </location>
</feature>
<keyword evidence="6" id="KW-0963">Cytoplasm</keyword>
<keyword evidence="3 6" id="KW-0548">Nucleotidyltransferase</keyword>
<comment type="subunit">
    <text evidence="6">Monomer.</text>
</comment>
<dbReference type="InterPro" id="IPR036775">
    <property type="entry name" value="DNA_pol_Y-fam_lit_finger_sf"/>
</dbReference>
<dbReference type="SUPFAM" id="SSF56672">
    <property type="entry name" value="DNA/RNA polymerases"/>
    <property type="match status" value="1"/>
</dbReference>
<dbReference type="Pfam" id="PF00817">
    <property type="entry name" value="IMS"/>
    <property type="match status" value="1"/>
</dbReference>
<dbReference type="PROSITE" id="PS50173">
    <property type="entry name" value="UMUC"/>
    <property type="match status" value="1"/>
</dbReference>
<keyword evidence="9" id="KW-1185">Reference proteome</keyword>
<dbReference type="Gene3D" id="1.10.150.20">
    <property type="entry name" value="5' to 3' exonuclease, C-terminal subdomain"/>
    <property type="match status" value="1"/>
</dbReference>
<protein>
    <recommendedName>
        <fullName evidence="6">DNA polymerase IV</fullName>
        <shortName evidence="6">Pol IV</shortName>
        <ecNumber evidence="6">2.7.7.7</ecNumber>
    </recommendedName>
</protein>
<feature type="active site" evidence="6">
    <location>
        <position position="123"/>
    </location>
</feature>
<keyword evidence="5 6" id="KW-0239">DNA-directed DNA polymerase</keyword>
<comment type="subcellular location">
    <subcellularLocation>
        <location evidence="6">Cytoplasm</location>
    </subcellularLocation>
</comment>
<name>A0ABN6SK81_9LACO</name>
<dbReference type="InterPro" id="IPR043128">
    <property type="entry name" value="Rev_trsase/Diguanyl_cyclase"/>
</dbReference>
<dbReference type="PANTHER" id="PTHR11076">
    <property type="entry name" value="DNA REPAIR POLYMERASE UMUC / TRANSFERASE FAMILY MEMBER"/>
    <property type="match status" value="1"/>
</dbReference>
<keyword evidence="4 6" id="KW-0235">DNA replication</keyword>
<evidence type="ECO:0000256" key="5">
    <source>
        <dbReference type="ARBA" id="ARBA00022932"/>
    </source>
</evidence>
<dbReference type="EMBL" id="AP026803">
    <property type="protein sequence ID" value="BDR60791.1"/>
    <property type="molecule type" value="Genomic_DNA"/>
</dbReference>
<evidence type="ECO:0000256" key="2">
    <source>
        <dbReference type="ARBA" id="ARBA00022457"/>
    </source>
</evidence>
<dbReference type="EC" id="2.7.7.7" evidence="6"/>